<dbReference type="EMBL" id="BPLR01018023">
    <property type="protein sequence ID" value="GIY96248.1"/>
    <property type="molecule type" value="Genomic_DNA"/>
</dbReference>
<evidence type="ECO:0000313" key="2">
    <source>
        <dbReference type="Proteomes" id="UP001054945"/>
    </source>
</evidence>
<name>A0AAV4XPI8_CAEEX</name>
<protein>
    <submittedName>
        <fullName evidence="1">Uncharacterized protein</fullName>
    </submittedName>
</protein>
<keyword evidence="2" id="KW-1185">Reference proteome</keyword>
<evidence type="ECO:0000313" key="1">
    <source>
        <dbReference type="EMBL" id="GIY96248.1"/>
    </source>
</evidence>
<reference evidence="1 2" key="1">
    <citation type="submission" date="2021-06" db="EMBL/GenBank/DDBJ databases">
        <title>Caerostris extrusa draft genome.</title>
        <authorList>
            <person name="Kono N."/>
            <person name="Arakawa K."/>
        </authorList>
    </citation>
    <scope>NUCLEOTIDE SEQUENCE [LARGE SCALE GENOMIC DNA]</scope>
</reference>
<gene>
    <name evidence="1" type="ORF">CEXT_279831</name>
</gene>
<organism evidence="1 2">
    <name type="scientific">Caerostris extrusa</name>
    <name type="common">Bark spider</name>
    <name type="synonym">Caerostris bankana</name>
    <dbReference type="NCBI Taxonomy" id="172846"/>
    <lineage>
        <taxon>Eukaryota</taxon>
        <taxon>Metazoa</taxon>
        <taxon>Ecdysozoa</taxon>
        <taxon>Arthropoda</taxon>
        <taxon>Chelicerata</taxon>
        <taxon>Arachnida</taxon>
        <taxon>Araneae</taxon>
        <taxon>Araneomorphae</taxon>
        <taxon>Entelegynae</taxon>
        <taxon>Araneoidea</taxon>
        <taxon>Araneidae</taxon>
        <taxon>Caerostris</taxon>
    </lineage>
</organism>
<sequence length="98" mass="11016">MEGHLAMISIIMSIHQILRLLAGRGKGEFRNMGQETAPKRTAFKVVRTADGRSVSVNSAKEKYETSSLYHGQKGFHKKQRLRNAEEAAGVISRNYRVN</sequence>
<dbReference type="AlphaFoldDB" id="A0AAV4XPI8"/>
<proteinExistence type="predicted"/>
<comment type="caution">
    <text evidence="1">The sequence shown here is derived from an EMBL/GenBank/DDBJ whole genome shotgun (WGS) entry which is preliminary data.</text>
</comment>
<accession>A0AAV4XPI8</accession>
<dbReference type="Proteomes" id="UP001054945">
    <property type="component" value="Unassembled WGS sequence"/>
</dbReference>